<evidence type="ECO:0000313" key="2">
    <source>
        <dbReference type="EMBL" id="OGG13430.1"/>
    </source>
</evidence>
<name>A0A1F5ZLT3_9BACT</name>
<dbReference type="Pfam" id="PF04977">
    <property type="entry name" value="DivIC"/>
    <property type="match status" value="1"/>
</dbReference>
<dbReference type="Proteomes" id="UP000176923">
    <property type="component" value="Unassembled WGS sequence"/>
</dbReference>
<dbReference type="STRING" id="1798382.A3D77_05035"/>
<evidence type="ECO:0008006" key="4">
    <source>
        <dbReference type="Google" id="ProtNLM"/>
    </source>
</evidence>
<proteinExistence type="predicted"/>
<dbReference type="EMBL" id="MFJL01000036">
    <property type="protein sequence ID" value="OGG13430.1"/>
    <property type="molecule type" value="Genomic_DNA"/>
</dbReference>
<evidence type="ECO:0000256" key="1">
    <source>
        <dbReference type="SAM" id="Phobius"/>
    </source>
</evidence>
<dbReference type="AlphaFoldDB" id="A0A1F5ZLT3"/>
<feature type="transmembrane region" description="Helical" evidence="1">
    <location>
        <begin position="6"/>
        <end position="24"/>
    </location>
</feature>
<keyword evidence="1" id="KW-0812">Transmembrane</keyword>
<organism evidence="2 3">
    <name type="scientific">Candidatus Gottesmanbacteria bacterium RIFCSPHIGHO2_02_FULL_39_11</name>
    <dbReference type="NCBI Taxonomy" id="1798382"/>
    <lineage>
        <taxon>Bacteria</taxon>
        <taxon>Candidatus Gottesmaniibacteriota</taxon>
    </lineage>
</organism>
<keyword evidence="1" id="KW-1133">Transmembrane helix</keyword>
<gene>
    <name evidence="2" type="ORF">A3D77_05035</name>
</gene>
<keyword evidence="1" id="KW-0472">Membrane</keyword>
<accession>A0A1F5ZLT3</accession>
<sequence length="119" mass="13534">MSVKYRVVTIFLSVLCLVLVVNLIRSSLRLGSKGDILSETENKMDDIRQKRDDLIRKLAGVKSSVFMEKQAREKLNLSKKGEIVLIMPQISPITTPTPIPPDTRPNIQKWADVFLKIEE</sequence>
<reference evidence="2 3" key="1">
    <citation type="journal article" date="2016" name="Nat. Commun.">
        <title>Thousands of microbial genomes shed light on interconnected biogeochemical processes in an aquifer system.</title>
        <authorList>
            <person name="Anantharaman K."/>
            <person name="Brown C.T."/>
            <person name="Hug L.A."/>
            <person name="Sharon I."/>
            <person name="Castelle C.J."/>
            <person name="Probst A.J."/>
            <person name="Thomas B.C."/>
            <person name="Singh A."/>
            <person name="Wilkins M.J."/>
            <person name="Karaoz U."/>
            <person name="Brodie E.L."/>
            <person name="Williams K.H."/>
            <person name="Hubbard S.S."/>
            <person name="Banfield J.F."/>
        </authorList>
    </citation>
    <scope>NUCLEOTIDE SEQUENCE [LARGE SCALE GENOMIC DNA]</scope>
</reference>
<comment type="caution">
    <text evidence="2">The sequence shown here is derived from an EMBL/GenBank/DDBJ whole genome shotgun (WGS) entry which is preliminary data.</text>
</comment>
<evidence type="ECO:0000313" key="3">
    <source>
        <dbReference type="Proteomes" id="UP000176923"/>
    </source>
</evidence>
<dbReference type="InterPro" id="IPR007060">
    <property type="entry name" value="FtsL/DivIC"/>
</dbReference>
<protein>
    <recommendedName>
        <fullName evidence="4">Septum formation initiator</fullName>
    </recommendedName>
</protein>